<dbReference type="RefSeq" id="WP_101289843.1">
    <property type="nucleotide sequence ID" value="NZ_FOUQ01000010.1"/>
</dbReference>
<organism evidence="2 3">
    <name type="scientific">Pleomorphomonas diazotrophica</name>
    <dbReference type="NCBI Taxonomy" id="1166257"/>
    <lineage>
        <taxon>Bacteria</taxon>
        <taxon>Pseudomonadati</taxon>
        <taxon>Pseudomonadota</taxon>
        <taxon>Alphaproteobacteria</taxon>
        <taxon>Hyphomicrobiales</taxon>
        <taxon>Pleomorphomonadaceae</taxon>
        <taxon>Pleomorphomonas</taxon>
    </lineage>
</organism>
<proteinExistence type="predicted"/>
<comment type="caution">
    <text evidence="2">The sequence shown here is derived from an EMBL/GenBank/DDBJ whole genome shotgun (WGS) entry which is preliminary data.</text>
</comment>
<evidence type="ECO:0000313" key="2">
    <source>
        <dbReference type="EMBL" id="PKR88725.1"/>
    </source>
</evidence>
<dbReference type="OrthoDB" id="361944at2"/>
<accession>A0A1I4V3K3</accession>
<evidence type="ECO:0000313" key="3">
    <source>
        <dbReference type="Proteomes" id="UP000233491"/>
    </source>
</evidence>
<feature type="region of interest" description="Disordered" evidence="1">
    <location>
        <begin position="1"/>
        <end position="37"/>
    </location>
</feature>
<gene>
    <name evidence="2" type="ORF">CXZ10_13330</name>
</gene>
<dbReference type="AlphaFoldDB" id="A0A1I4V3K3"/>
<sequence>MTDKSKKAEFQPGRGYSKADWDAISDSPEATDEQLADAKPFAEVFPELAEKMRRSRHPPARP</sequence>
<reference evidence="2 3" key="1">
    <citation type="submission" date="2017-12" db="EMBL/GenBank/DDBJ databases">
        <title>Anaerobic carbon monoxide metabolism by Pleomorphomonas carboxyditropha sp. nov., a new mesophilic hydrogenogenic carboxidotroph.</title>
        <authorList>
            <person name="Esquivel-Elizondo S."/>
            <person name="Krajmalnik-Brown R."/>
        </authorList>
    </citation>
    <scope>NUCLEOTIDE SEQUENCE [LARGE SCALE GENOMIC DNA]</scope>
    <source>
        <strain evidence="2 3">R5-392</strain>
    </source>
</reference>
<keyword evidence="3" id="KW-1185">Reference proteome</keyword>
<protein>
    <submittedName>
        <fullName evidence="2">Uncharacterized protein</fullName>
    </submittedName>
</protein>
<evidence type="ECO:0000256" key="1">
    <source>
        <dbReference type="SAM" id="MobiDB-lite"/>
    </source>
</evidence>
<dbReference type="EMBL" id="PJNW01000010">
    <property type="protein sequence ID" value="PKR88725.1"/>
    <property type="molecule type" value="Genomic_DNA"/>
</dbReference>
<name>A0A1I4V3K3_9HYPH</name>
<dbReference type="Proteomes" id="UP000233491">
    <property type="component" value="Unassembled WGS sequence"/>
</dbReference>